<sequence length="67" mass="7115">MRIYVSKTDINQLGSLVLGNSIKLPAGAGQVVAAALEFAAGRLPGGVVFESTLPDLVFLRITNIRFQ</sequence>
<dbReference type="EMBL" id="JBHTHQ010000012">
    <property type="protein sequence ID" value="MFD0704560.1"/>
    <property type="molecule type" value="Genomic_DNA"/>
</dbReference>
<evidence type="ECO:0000313" key="1">
    <source>
        <dbReference type="EMBL" id="MFD0704560.1"/>
    </source>
</evidence>
<evidence type="ECO:0000313" key="2">
    <source>
        <dbReference type="Proteomes" id="UP001597036"/>
    </source>
</evidence>
<dbReference type="Proteomes" id="UP001597036">
    <property type="component" value="Unassembled WGS sequence"/>
</dbReference>
<keyword evidence="2" id="KW-1185">Reference proteome</keyword>
<dbReference type="RefSeq" id="WP_377938155.1">
    <property type="nucleotide sequence ID" value="NZ_JBHTHQ010000012.1"/>
</dbReference>
<accession>A0ABW2Y5D8</accession>
<comment type="caution">
    <text evidence="1">The sequence shown here is derived from an EMBL/GenBank/DDBJ whole genome shotgun (WGS) entry which is preliminary data.</text>
</comment>
<protein>
    <submittedName>
        <fullName evidence="1">Uncharacterized protein</fullName>
    </submittedName>
</protein>
<proteinExistence type="predicted"/>
<organism evidence="1 2">
    <name type="scientific">Alloscardovia venturai</name>
    <dbReference type="NCBI Taxonomy" id="1769421"/>
    <lineage>
        <taxon>Bacteria</taxon>
        <taxon>Bacillati</taxon>
        <taxon>Actinomycetota</taxon>
        <taxon>Actinomycetes</taxon>
        <taxon>Bifidobacteriales</taxon>
        <taxon>Bifidobacteriaceae</taxon>
        <taxon>Alloscardovia</taxon>
    </lineage>
</organism>
<gene>
    <name evidence="1" type="ORF">ACFQY8_02185</name>
</gene>
<reference evidence="2" key="1">
    <citation type="journal article" date="2019" name="Int. J. Syst. Evol. Microbiol.">
        <title>The Global Catalogue of Microorganisms (GCM) 10K type strain sequencing project: providing services to taxonomists for standard genome sequencing and annotation.</title>
        <authorList>
            <consortium name="The Broad Institute Genomics Platform"/>
            <consortium name="The Broad Institute Genome Sequencing Center for Infectious Disease"/>
            <person name="Wu L."/>
            <person name="Ma J."/>
        </authorList>
    </citation>
    <scope>NUCLEOTIDE SEQUENCE [LARGE SCALE GENOMIC DNA]</scope>
    <source>
        <strain evidence="2">CCM 8604</strain>
    </source>
</reference>
<name>A0ABW2Y5D8_9BIFI</name>